<dbReference type="EMBL" id="SOEF01000005">
    <property type="protein sequence ID" value="TDX46556.1"/>
    <property type="molecule type" value="Genomic_DNA"/>
</dbReference>
<evidence type="ECO:0000313" key="1">
    <source>
        <dbReference type="EMBL" id="SDF83335.1"/>
    </source>
</evidence>
<dbReference type="AlphaFoldDB" id="A0A4R8GLL2"/>
<evidence type="ECO:0000313" key="5">
    <source>
        <dbReference type="Proteomes" id="UP000199519"/>
    </source>
</evidence>
<protein>
    <submittedName>
        <fullName evidence="3">Uncharacterized protein</fullName>
    </submittedName>
</protein>
<reference evidence="3 6" key="2">
    <citation type="submission" date="2019-03" db="EMBL/GenBank/DDBJ databases">
        <title>Subsurface microbial communities from deep shales in Ohio and West Virginia, USA.</title>
        <authorList>
            <person name="Wrighton K."/>
        </authorList>
    </citation>
    <scope>NUCLEOTIDE SEQUENCE [LARGE SCALE GENOMIC DNA]</scope>
    <source>
        <strain evidence="3 6">DSMZ 11287</strain>
    </source>
</reference>
<dbReference type="Proteomes" id="UP000199519">
    <property type="component" value="Unassembled WGS sequence"/>
</dbReference>
<evidence type="ECO:0000313" key="4">
    <source>
        <dbReference type="Proteomes" id="UP000198612"/>
    </source>
</evidence>
<organism evidence="3 6">
    <name type="scientific">Halanaerobium congolense</name>
    <dbReference type="NCBI Taxonomy" id="54121"/>
    <lineage>
        <taxon>Bacteria</taxon>
        <taxon>Bacillati</taxon>
        <taxon>Bacillota</taxon>
        <taxon>Clostridia</taxon>
        <taxon>Halanaerobiales</taxon>
        <taxon>Halanaerobiaceae</taxon>
        <taxon>Halanaerobium</taxon>
    </lineage>
</organism>
<evidence type="ECO:0000313" key="3">
    <source>
        <dbReference type="EMBL" id="TDX46556.1"/>
    </source>
</evidence>
<evidence type="ECO:0000313" key="6">
    <source>
        <dbReference type="Proteomes" id="UP000295472"/>
    </source>
</evidence>
<evidence type="ECO:0000313" key="2">
    <source>
        <dbReference type="EMBL" id="SET11116.1"/>
    </source>
</evidence>
<keyword evidence="5" id="KW-1185">Reference proteome</keyword>
<gene>
    <name evidence="3" type="ORF">C7954_10574</name>
    <name evidence="1" type="ORF">SAMN04488598_12632</name>
    <name evidence="2" type="ORF">SAMN04515652_12632</name>
</gene>
<proteinExistence type="predicted"/>
<dbReference type="EMBL" id="FOHG01000026">
    <property type="protein sequence ID" value="SET11116.1"/>
    <property type="molecule type" value="Genomic_DNA"/>
</dbReference>
<dbReference type="RefSeq" id="WP_255416516.1">
    <property type="nucleotide sequence ID" value="NZ_FNBJ01000026.1"/>
</dbReference>
<accession>A0A4R8GLL2</accession>
<dbReference type="Proteomes" id="UP000198612">
    <property type="component" value="Unassembled WGS sequence"/>
</dbReference>
<dbReference type="EMBL" id="FNBJ01000026">
    <property type="protein sequence ID" value="SDF83335.1"/>
    <property type="molecule type" value="Genomic_DNA"/>
</dbReference>
<reference evidence="4 5" key="1">
    <citation type="submission" date="2016-10" db="EMBL/GenBank/DDBJ databases">
        <authorList>
            <person name="Varghese N."/>
            <person name="Submissions S."/>
        </authorList>
    </citation>
    <scope>NUCLEOTIDE SEQUENCE [LARGE SCALE GENOMIC DNA]</scope>
    <source>
        <strain evidence="1 5">WG2</strain>
        <strain evidence="2 4">WG5</strain>
    </source>
</reference>
<name>A0A4R8GLL2_9FIRM</name>
<dbReference type="Proteomes" id="UP000295472">
    <property type="component" value="Unassembled WGS sequence"/>
</dbReference>
<dbReference type="GeneID" id="79383494"/>
<sequence length="40" mass="4463">MASKTLVILLLGALAWQSLFSGNVLMALFFILFDLYLISE</sequence>